<evidence type="ECO:0000313" key="2">
    <source>
        <dbReference type="Proteomes" id="UP000656548"/>
    </source>
</evidence>
<gene>
    <name evidence="1" type="ORF">H4W30_004853</name>
</gene>
<keyword evidence="2" id="KW-1185">Reference proteome</keyword>
<dbReference type="EMBL" id="JADBEJ010000005">
    <property type="protein sequence ID" value="MBE1577793.1"/>
    <property type="molecule type" value="Genomic_DNA"/>
</dbReference>
<sequence length="118" mass="13011">MFLPVPHERVELVEVLGPDGTGDDQLVAIWEADEAQAALTLVAGLPEGELKRCFIPVWKIRAHSGTRFLFEISFCFRCHGARLRGPAVPPEQDTIHAFDSEDSTSRELLARLKAAGQS</sequence>
<accession>A0ABR9LAU3</accession>
<name>A0ABR9LAU3_9PSEU</name>
<reference evidence="1 2" key="1">
    <citation type="submission" date="2020-10" db="EMBL/GenBank/DDBJ databases">
        <title>Sequencing the genomes of 1000 actinobacteria strains.</title>
        <authorList>
            <person name="Klenk H.-P."/>
        </authorList>
    </citation>
    <scope>NUCLEOTIDE SEQUENCE [LARGE SCALE GENOMIC DNA]</scope>
    <source>
        <strain evidence="1 2">DSM 46661</strain>
    </source>
</reference>
<proteinExistence type="predicted"/>
<evidence type="ECO:0000313" key="1">
    <source>
        <dbReference type="EMBL" id="MBE1577793.1"/>
    </source>
</evidence>
<organism evidence="1 2">
    <name type="scientific">Amycolatopsis roodepoortensis</name>
    <dbReference type="NCBI Taxonomy" id="700274"/>
    <lineage>
        <taxon>Bacteria</taxon>
        <taxon>Bacillati</taxon>
        <taxon>Actinomycetota</taxon>
        <taxon>Actinomycetes</taxon>
        <taxon>Pseudonocardiales</taxon>
        <taxon>Pseudonocardiaceae</taxon>
        <taxon>Amycolatopsis</taxon>
    </lineage>
</organism>
<dbReference type="RefSeq" id="WP_192744906.1">
    <property type="nucleotide sequence ID" value="NZ_JADBEJ010000005.1"/>
</dbReference>
<comment type="caution">
    <text evidence="1">The sequence shown here is derived from an EMBL/GenBank/DDBJ whole genome shotgun (WGS) entry which is preliminary data.</text>
</comment>
<protein>
    <submittedName>
        <fullName evidence="1">Uncharacterized protein</fullName>
    </submittedName>
</protein>
<dbReference type="Proteomes" id="UP000656548">
    <property type="component" value="Unassembled WGS sequence"/>
</dbReference>